<protein>
    <submittedName>
        <fullName evidence="3">Uncharacterized protein</fullName>
    </submittedName>
</protein>
<dbReference type="Gene3D" id="2.30.60.10">
    <property type="entry name" value="Cyanovirin-N"/>
    <property type="match status" value="1"/>
</dbReference>
<evidence type="ECO:0000256" key="2">
    <source>
        <dbReference type="SAM" id="MobiDB-lite"/>
    </source>
</evidence>
<feature type="compositionally biased region" description="Low complexity" evidence="2">
    <location>
        <begin position="255"/>
        <end position="279"/>
    </location>
</feature>
<organism evidence="3 4">
    <name type="scientific">Mycena metata</name>
    <dbReference type="NCBI Taxonomy" id="1033252"/>
    <lineage>
        <taxon>Eukaryota</taxon>
        <taxon>Fungi</taxon>
        <taxon>Dikarya</taxon>
        <taxon>Basidiomycota</taxon>
        <taxon>Agaricomycotina</taxon>
        <taxon>Agaricomycetes</taxon>
        <taxon>Agaricomycetidae</taxon>
        <taxon>Agaricales</taxon>
        <taxon>Marasmiineae</taxon>
        <taxon>Mycenaceae</taxon>
        <taxon>Mycena</taxon>
    </lineage>
</organism>
<accession>A0AAD7MIW8</accession>
<dbReference type="AlphaFoldDB" id="A0AAD7MIW8"/>
<keyword evidence="1" id="KW-0175">Coiled coil</keyword>
<dbReference type="InterPro" id="IPR036673">
    <property type="entry name" value="Cyanovirin-N_sf"/>
</dbReference>
<evidence type="ECO:0000313" key="4">
    <source>
        <dbReference type="Proteomes" id="UP001215598"/>
    </source>
</evidence>
<feature type="region of interest" description="Disordered" evidence="2">
    <location>
        <begin position="215"/>
        <end position="295"/>
    </location>
</feature>
<feature type="coiled-coil region" evidence="1">
    <location>
        <begin position="455"/>
        <end position="500"/>
    </location>
</feature>
<keyword evidence="4" id="KW-1185">Reference proteome</keyword>
<dbReference type="EMBL" id="JARKIB010000265">
    <property type="protein sequence ID" value="KAJ7718466.1"/>
    <property type="molecule type" value="Genomic_DNA"/>
</dbReference>
<gene>
    <name evidence="3" type="ORF">B0H16DRAFT_1700691</name>
</gene>
<dbReference type="Proteomes" id="UP001215598">
    <property type="component" value="Unassembled WGS sequence"/>
</dbReference>
<feature type="compositionally biased region" description="Basic and acidic residues" evidence="2">
    <location>
        <begin position="245"/>
        <end position="254"/>
    </location>
</feature>
<name>A0AAD7MIW8_9AGAR</name>
<evidence type="ECO:0000313" key="3">
    <source>
        <dbReference type="EMBL" id="KAJ7718466.1"/>
    </source>
</evidence>
<evidence type="ECO:0000256" key="1">
    <source>
        <dbReference type="SAM" id="Coils"/>
    </source>
</evidence>
<reference evidence="3" key="1">
    <citation type="submission" date="2023-03" db="EMBL/GenBank/DDBJ databases">
        <title>Massive genome expansion in bonnet fungi (Mycena s.s.) driven by repeated elements and novel gene families across ecological guilds.</title>
        <authorList>
            <consortium name="Lawrence Berkeley National Laboratory"/>
            <person name="Harder C.B."/>
            <person name="Miyauchi S."/>
            <person name="Viragh M."/>
            <person name="Kuo A."/>
            <person name="Thoen E."/>
            <person name="Andreopoulos B."/>
            <person name="Lu D."/>
            <person name="Skrede I."/>
            <person name="Drula E."/>
            <person name="Henrissat B."/>
            <person name="Morin E."/>
            <person name="Kohler A."/>
            <person name="Barry K."/>
            <person name="LaButti K."/>
            <person name="Morin E."/>
            <person name="Salamov A."/>
            <person name="Lipzen A."/>
            <person name="Mereny Z."/>
            <person name="Hegedus B."/>
            <person name="Baldrian P."/>
            <person name="Stursova M."/>
            <person name="Weitz H."/>
            <person name="Taylor A."/>
            <person name="Grigoriev I.V."/>
            <person name="Nagy L.G."/>
            <person name="Martin F."/>
            <person name="Kauserud H."/>
        </authorList>
    </citation>
    <scope>NUCLEOTIDE SEQUENCE</scope>
    <source>
        <strain evidence="3">CBHHK182m</strain>
    </source>
</reference>
<comment type="caution">
    <text evidence="3">The sequence shown here is derived from an EMBL/GenBank/DDBJ whole genome shotgun (WGS) entry which is preliminary data.</text>
</comment>
<proteinExistence type="predicted"/>
<sequence>MYARLAPAVACRNDALTTLVQRLRFAPEMQSSFNHKRSIRLIRSRSPNEKNVRSENWNANVRVLIKEQCIATGKKNLEPIPVSRWWMASTAHTRTVTMPRNMLNGTETALGPKIIKHGSIIEAIFNEDYGSKHSGNGYSTCPIRTTDFGLRWEDEWQTRAIRMLDGSLTKCLALISERSSSPWSLEKKFHATVQSPRASTPRLIFPPVHKPLYRVMDPSNNADPKKNFKSTPPKKGTPGNYTHESSFKETKETKNSSSTTKTSNETSSGGTTYSSTTFNSEKKSSTTQSSGFRLSDPECTLTLQGTILTIRWSGNAQDVNLNLYVAYMNGRLTWTARGSGGFRSVSEEKTIRLKDTTLIASCREGKSAAYEETRLDLNNYFTFDSATNVFVPNELAFTLVGGEKIIDSSRSLVDITLISQFNLAKLLREPAFYKAITDVAERAESDAEDRRSAVMNSMSDEVEEINKEMKELTERLEKVATKAQKATKEVNEKLEAISRESTKRFEREMTTLIVAVEAMAMKAFYAQIYELQLKFLSVEQQSAYATHWPPPYEATSATPEVR</sequence>